<gene>
    <name evidence="4" type="ORF">SAMN02745131_02057</name>
</gene>
<dbReference type="GO" id="GO:0003755">
    <property type="term" value="F:peptidyl-prolyl cis-trans isomerase activity"/>
    <property type="evidence" value="ECO:0007669"/>
    <property type="project" value="UniProtKB-KW"/>
</dbReference>
<dbReference type="PROSITE" id="PS50198">
    <property type="entry name" value="PPIC_PPIASE_2"/>
    <property type="match status" value="2"/>
</dbReference>
<feature type="domain" description="PpiC" evidence="3">
    <location>
        <begin position="216"/>
        <end position="319"/>
    </location>
</feature>
<dbReference type="InterPro" id="IPR050245">
    <property type="entry name" value="PrsA_foldase"/>
</dbReference>
<dbReference type="Pfam" id="PF13616">
    <property type="entry name" value="Rotamase_3"/>
    <property type="match status" value="1"/>
</dbReference>
<dbReference type="PROSITE" id="PS01096">
    <property type="entry name" value="PPIC_PPIASE_1"/>
    <property type="match status" value="1"/>
</dbReference>
<accession>A0A1M4ZS87</accession>
<dbReference type="InterPro" id="IPR000297">
    <property type="entry name" value="PPIase_PpiC"/>
</dbReference>
<dbReference type="SUPFAM" id="SSF54534">
    <property type="entry name" value="FKBP-like"/>
    <property type="match status" value="2"/>
</dbReference>
<protein>
    <submittedName>
        <fullName evidence="4">Peptidyl-prolyl cis-trans isomerase SurA</fullName>
    </submittedName>
</protein>
<dbReference type="STRING" id="1121884.SAMN02745131_02057"/>
<organism evidence="4 5">
    <name type="scientific">Flavisolibacter ginsengisoli DSM 18119</name>
    <dbReference type="NCBI Taxonomy" id="1121884"/>
    <lineage>
        <taxon>Bacteria</taxon>
        <taxon>Pseudomonadati</taxon>
        <taxon>Bacteroidota</taxon>
        <taxon>Chitinophagia</taxon>
        <taxon>Chitinophagales</taxon>
        <taxon>Chitinophagaceae</taxon>
        <taxon>Flavisolibacter</taxon>
    </lineage>
</organism>
<sequence>MKKLIAFALLWASFSASAQTLFHYGKDSVSVNEFLKAYQKNNTGVRTEKAFMEYLDLYIASRLKIAEARSKGYDTLPQIVSDLESLRQQILPSYLTDKESTQKLVREAFTRAQKEIHLAHIFIAAKGSDTLDALKTIAELQAELKKGKPFAELAQKYSDDPSAKTNGGDIGFITVFNLPYELENLAYTTPVGKVSKLYRSRAGYHIFKNLGERKAIGRMKAAEILLAFPPEANDSAKTAVKKLADSLYNRILKGDDFGKLAAQFSNDIVSAASNGQMQEFGTGDYDPVFEKTVFALSKDGDVTPPFTTPYGYHIVKRIGKIAIPSQPTATALAEMQAKVEQSDRINTTKSLLAKKIMKDARFKKAAFENTQLWAYSDSVFNHQSPKTALHLTNASVLFTVGKQNVTVNDWINYAQNFRFRADGSGIKPYAQVMDEFIDASALDYYQRHLEDYNEEFRQQINEFRDGNLFFEIMQREVWGPAQNDSAALVSYYNAHKNKYNWKQSADAVIFYANDLTSATELSTELKKDPAQWRTLVSERSEKIAADSSRFELEQLPNPSHLSLTPGTITAPLVNKSDNTASFAYILKYYPQAEPRNFADAKGLVITDYQAQLEKDWLDKLKKKYPVVMNQKALEELKRNKKY</sequence>
<feature type="signal peptide" evidence="2">
    <location>
        <begin position="1"/>
        <end position="18"/>
    </location>
</feature>
<evidence type="ECO:0000259" key="3">
    <source>
        <dbReference type="PROSITE" id="PS50198"/>
    </source>
</evidence>
<dbReference type="InterPro" id="IPR023058">
    <property type="entry name" value="PPIase_PpiC_CS"/>
</dbReference>
<evidence type="ECO:0000313" key="4">
    <source>
        <dbReference type="EMBL" id="SHF20950.1"/>
    </source>
</evidence>
<reference evidence="4 5" key="1">
    <citation type="submission" date="2016-11" db="EMBL/GenBank/DDBJ databases">
        <authorList>
            <person name="Jaros S."/>
            <person name="Januszkiewicz K."/>
            <person name="Wedrychowicz H."/>
        </authorList>
    </citation>
    <scope>NUCLEOTIDE SEQUENCE [LARGE SCALE GENOMIC DNA]</scope>
    <source>
        <strain evidence="4 5">DSM 18119</strain>
    </source>
</reference>
<evidence type="ECO:0000256" key="1">
    <source>
        <dbReference type="PROSITE-ProRule" id="PRU00278"/>
    </source>
</evidence>
<proteinExistence type="predicted"/>
<keyword evidence="2" id="KW-0732">Signal</keyword>
<dbReference type="Proteomes" id="UP000184048">
    <property type="component" value="Unassembled WGS sequence"/>
</dbReference>
<evidence type="ECO:0000313" key="5">
    <source>
        <dbReference type="Proteomes" id="UP000184048"/>
    </source>
</evidence>
<dbReference type="InterPro" id="IPR046357">
    <property type="entry name" value="PPIase_dom_sf"/>
</dbReference>
<name>A0A1M4ZS87_9BACT</name>
<evidence type="ECO:0000256" key="2">
    <source>
        <dbReference type="SAM" id="SignalP"/>
    </source>
</evidence>
<dbReference type="Gene3D" id="1.10.4030.10">
    <property type="entry name" value="Porin chaperone SurA, peptide-binding domain"/>
    <property type="match status" value="1"/>
</dbReference>
<dbReference type="EMBL" id="FQUU01000007">
    <property type="protein sequence ID" value="SHF20950.1"/>
    <property type="molecule type" value="Genomic_DNA"/>
</dbReference>
<feature type="chain" id="PRO_5012318908" evidence="2">
    <location>
        <begin position="19"/>
        <end position="642"/>
    </location>
</feature>
<dbReference type="Gene3D" id="3.10.50.40">
    <property type="match status" value="3"/>
</dbReference>
<keyword evidence="1" id="KW-0697">Rotamase</keyword>
<dbReference type="AlphaFoldDB" id="A0A1M4ZS87"/>
<dbReference type="PANTHER" id="PTHR47245">
    <property type="entry name" value="PEPTIDYLPROLYL ISOMERASE"/>
    <property type="match status" value="1"/>
</dbReference>
<keyword evidence="1 4" id="KW-0413">Isomerase</keyword>
<feature type="domain" description="PpiC" evidence="3">
    <location>
        <begin position="113"/>
        <end position="211"/>
    </location>
</feature>
<keyword evidence="5" id="KW-1185">Reference proteome</keyword>
<dbReference type="PANTHER" id="PTHR47245:SF2">
    <property type="entry name" value="PEPTIDYL-PROLYL CIS-TRANS ISOMERASE HP_0175-RELATED"/>
    <property type="match status" value="1"/>
</dbReference>
<dbReference type="RefSeq" id="WP_175546055.1">
    <property type="nucleotide sequence ID" value="NZ_FQUU01000007.1"/>
</dbReference>